<evidence type="ECO:0000313" key="1">
    <source>
        <dbReference type="EMBL" id="KTD31999.1"/>
    </source>
</evidence>
<comment type="caution">
    <text evidence="1">The sequence shown here is derived from an EMBL/GenBank/DDBJ whole genome shotgun (WGS) entry which is preliminary data.</text>
</comment>
<dbReference type="OrthoDB" id="5654378at2"/>
<gene>
    <name evidence="1" type="ORF">Lmac_0043</name>
</gene>
<organism evidence="1 2">
    <name type="scientific">Legionella maceachernii</name>
    <dbReference type="NCBI Taxonomy" id="466"/>
    <lineage>
        <taxon>Bacteria</taxon>
        <taxon>Pseudomonadati</taxon>
        <taxon>Pseudomonadota</taxon>
        <taxon>Gammaproteobacteria</taxon>
        <taxon>Legionellales</taxon>
        <taxon>Legionellaceae</taxon>
        <taxon>Legionella</taxon>
    </lineage>
</organism>
<protein>
    <submittedName>
        <fullName evidence="1">Uncharacterized protein</fullName>
    </submittedName>
</protein>
<evidence type="ECO:0000313" key="2">
    <source>
        <dbReference type="Proteomes" id="UP000054908"/>
    </source>
</evidence>
<accession>A0A0W0WI42</accession>
<reference evidence="1 2" key="1">
    <citation type="submission" date="2015-11" db="EMBL/GenBank/DDBJ databases">
        <title>Genomic analysis of 38 Legionella species identifies large and diverse effector repertoires.</title>
        <authorList>
            <person name="Burstein D."/>
            <person name="Amaro F."/>
            <person name="Zusman T."/>
            <person name="Lifshitz Z."/>
            <person name="Cohen O."/>
            <person name="Gilbert J.A."/>
            <person name="Pupko T."/>
            <person name="Shuman H.A."/>
            <person name="Segal G."/>
        </authorList>
    </citation>
    <scope>NUCLEOTIDE SEQUENCE [LARGE SCALE GENOMIC DNA]</scope>
    <source>
        <strain evidence="1 2">PX-1-G2-E2</strain>
    </source>
</reference>
<sequence>MAFYVFPGAMYHRLKDAEKRNFHGGHSYFTAEIQNSYEIYEISTKQYLGFGALLQFFPGTKANLARRQLSNELDPAIKSLKEDFHKHSGQEFYWFRKYSYLLPLDSYLNFGFLFKTLDDIADGFMRSGIGVNEKPPLIRIALMLPILKDIFWVNSDSEVVLRENALKNILHSILNPVRIIDDFLNFLHQGAYRLLDIGSERSMHSSLTKVLAKEAVGLFFGLIKLPIKIVKHAIDFPLDVFNTLIISPIVHVTQSIQDTFKNRDKKTLIATVQELRNVKELRRAAKEREGTSYSLITKPEGYNKEYMGITKEALYSKNIEESFSKRLVAIRAPSEKITQTTSLLSIVNFFSANQKIAQQDPEAVKEARTVLSPS</sequence>
<dbReference type="EMBL" id="LNYL01000001">
    <property type="protein sequence ID" value="KTD31999.1"/>
    <property type="molecule type" value="Genomic_DNA"/>
</dbReference>
<proteinExistence type="predicted"/>
<dbReference type="AlphaFoldDB" id="A0A0W0WI42"/>
<keyword evidence="2" id="KW-1185">Reference proteome</keyword>
<name>A0A0W0WI42_9GAMM</name>
<dbReference type="RefSeq" id="WP_058450885.1">
    <property type="nucleotide sequence ID" value="NZ_CAAAIB010000003.1"/>
</dbReference>
<dbReference type="PATRIC" id="fig|466.6.peg.46"/>
<dbReference type="Proteomes" id="UP000054908">
    <property type="component" value="Unassembled WGS sequence"/>
</dbReference>